<evidence type="ECO:0000313" key="2">
    <source>
        <dbReference type="Proteomes" id="UP000265715"/>
    </source>
</evidence>
<organism evidence="1 2">
    <name type="scientific">Calidithermus terrae</name>
    <dbReference type="NCBI Taxonomy" id="1408545"/>
    <lineage>
        <taxon>Bacteria</taxon>
        <taxon>Thermotogati</taxon>
        <taxon>Deinococcota</taxon>
        <taxon>Deinococci</taxon>
        <taxon>Thermales</taxon>
        <taxon>Thermaceae</taxon>
        <taxon>Calidithermus</taxon>
    </lineage>
</organism>
<keyword evidence="2" id="KW-1185">Reference proteome</keyword>
<name>A0A399E387_9DEIN</name>
<gene>
    <name evidence="1" type="ORF">Mterra_03727</name>
</gene>
<reference evidence="1 2" key="1">
    <citation type="submission" date="2018-08" db="EMBL/GenBank/DDBJ databases">
        <title>Meiothermus terrae DSM 26712 genome sequencing project.</title>
        <authorList>
            <person name="Da Costa M.S."/>
            <person name="Albuquerque L."/>
            <person name="Raposo P."/>
            <person name="Froufe H.J.C."/>
            <person name="Barroso C.S."/>
            <person name="Egas C."/>
        </authorList>
    </citation>
    <scope>NUCLEOTIDE SEQUENCE [LARGE SCALE GENOMIC DNA]</scope>
    <source>
        <strain evidence="1 2">DSM 26712</strain>
    </source>
</reference>
<comment type="caution">
    <text evidence="1">The sequence shown here is derived from an EMBL/GenBank/DDBJ whole genome shotgun (WGS) entry which is preliminary data.</text>
</comment>
<protein>
    <submittedName>
        <fullName evidence="1">Uncharacterized protein</fullName>
    </submittedName>
</protein>
<dbReference type="Proteomes" id="UP000265715">
    <property type="component" value="Unassembled WGS sequence"/>
</dbReference>
<dbReference type="EMBL" id="QXDL01000278">
    <property type="protein sequence ID" value="RIH77799.1"/>
    <property type="molecule type" value="Genomic_DNA"/>
</dbReference>
<evidence type="ECO:0000313" key="1">
    <source>
        <dbReference type="EMBL" id="RIH77799.1"/>
    </source>
</evidence>
<dbReference type="AlphaFoldDB" id="A0A399E387"/>
<accession>A0A399E387</accession>
<proteinExistence type="predicted"/>
<sequence>MLVVDRDGCVLYELFSAYVQPDGSWRAYSGAVFDLKSNGLRPETWTSADAAGLPILPGLVRYDEVAAGEINHALRFTAPQTRRAYVWPARHYASSLTGSQYPPMGQRFRLKAGYDVSGFSPQVQVILRALKKYGMILADNGSSWYISGAPDERWDNDVLRELKRVPGSAFEAVDSRALMIERDSGQAR</sequence>